<dbReference type="RefSeq" id="WP_108127482.1">
    <property type="nucleotide sequence ID" value="NZ_QBKP01000002.1"/>
</dbReference>
<dbReference type="Pfam" id="PF07505">
    <property type="entry name" value="DUF5131"/>
    <property type="match status" value="1"/>
</dbReference>
<gene>
    <name evidence="1" type="ORF">C8N34_1021</name>
</gene>
<dbReference type="AlphaFoldDB" id="A0A2T6B839"/>
<reference evidence="1 2" key="1">
    <citation type="submission" date="2018-04" db="EMBL/GenBank/DDBJ databases">
        <title>Genomic Encyclopedia of Archaeal and Bacterial Type Strains, Phase II (KMG-II): from individual species to whole genera.</title>
        <authorList>
            <person name="Goeker M."/>
        </authorList>
    </citation>
    <scope>NUCLEOTIDE SEQUENCE [LARGE SCALE GENOMIC DNA]</scope>
    <source>
        <strain evidence="1 2">DSM 21823</strain>
    </source>
</reference>
<dbReference type="Proteomes" id="UP000244224">
    <property type="component" value="Unassembled WGS sequence"/>
</dbReference>
<organism evidence="1 2">
    <name type="scientific">Gemmobacter caeni</name>
    <dbReference type="NCBI Taxonomy" id="589035"/>
    <lineage>
        <taxon>Bacteria</taxon>
        <taxon>Pseudomonadati</taxon>
        <taxon>Pseudomonadota</taxon>
        <taxon>Alphaproteobacteria</taxon>
        <taxon>Rhodobacterales</taxon>
        <taxon>Paracoccaceae</taxon>
        <taxon>Gemmobacter</taxon>
    </lineage>
</organism>
<sequence length="296" mass="33318">MGKNTLIEWTHHTFNGWEGCQKVGPGCDHCYAETRDARFGGGHWGPHAARRRTGARNWNQPRKWDREAAALGERHRVFCSSLSDVMDTHASVLPEWRRDLAALIRATPNLDWLLLTKRVGNAERILREMFPEGVPANLWLGATIVNQEEANRDIPKLLRVKGALGISIVFLSMEPLLGPVDLRNLDRLIAPGLGENIDALTGETAQQSSIFGGTYLRHEDADPDEETFGPKVDWVIVGGESGPEARPMNIAWARAIRDQCVKSHTSFFMKQMGGKRKPFEIIPYDLDIKDFPNERF</sequence>
<comment type="caution">
    <text evidence="1">The sequence shown here is derived from an EMBL/GenBank/DDBJ whole genome shotgun (WGS) entry which is preliminary data.</text>
</comment>
<proteinExistence type="predicted"/>
<keyword evidence="2" id="KW-1185">Reference proteome</keyword>
<accession>A0A2T6B839</accession>
<dbReference type="OrthoDB" id="9787478at2"/>
<evidence type="ECO:0000313" key="2">
    <source>
        <dbReference type="Proteomes" id="UP000244224"/>
    </source>
</evidence>
<dbReference type="EMBL" id="QBKP01000002">
    <property type="protein sequence ID" value="PTX52223.1"/>
    <property type="molecule type" value="Genomic_DNA"/>
</dbReference>
<evidence type="ECO:0000313" key="1">
    <source>
        <dbReference type="EMBL" id="PTX52223.1"/>
    </source>
</evidence>
<dbReference type="InterPro" id="IPR011101">
    <property type="entry name" value="DUF5131"/>
</dbReference>
<name>A0A2T6B839_9RHOB</name>
<protein>
    <submittedName>
        <fullName evidence="1">Protein gp37</fullName>
    </submittedName>
</protein>